<evidence type="ECO:0000256" key="2">
    <source>
        <dbReference type="ARBA" id="ARBA00022679"/>
    </source>
</evidence>
<dbReference type="PIRSF" id="PIRSF000538">
    <property type="entry name" value="GlpK"/>
    <property type="match status" value="1"/>
</dbReference>
<evidence type="ECO:0000256" key="3">
    <source>
        <dbReference type="ARBA" id="ARBA00022777"/>
    </source>
</evidence>
<feature type="domain" description="Carbohydrate kinase FGGY C-terminal" evidence="5">
    <location>
        <begin position="262"/>
        <end position="454"/>
    </location>
</feature>
<evidence type="ECO:0000313" key="6">
    <source>
        <dbReference type="EMBL" id="GAA3948497.1"/>
    </source>
</evidence>
<gene>
    <name evidence="6" type="ORF">GCM10022278_04640</name>
</gene>
<evidence type="ECO:0000256" key="1">
    <source>
        <dbReference type="ARBA" id="ARBA00009156"/>
    </source>
</evidence>
<organism evidence="6 7">
    <name type="scientific">Allohahella marinimesophila</name>
    <dbReference type="NCBI Taxonomy" id="1054972"/>
    <lineage>
        <taxon>Bacteria</taxon>
        <taxon>Pseudomonadati</taxon>
        <taxon>Pseudomonadota</taxon>
        <taxon>Gammaproteobacteria</taxon>
        <taxon>Oceanospirillales</taxon>
        <taxon>Hahellaceae</taxon>
        <taxon>Allohahella</taxon>
    </lineage>
</organism>
<feature type="domain" description="Carbohydrate kinase FGGY N-terminal" evidence="4">
    <location>
        <begin position="3"/>
        <end position="251"/>
    </location>
</feature>
<proteinExistence type="inferred from homology"/>
<dbReference type="Pfam" id="PF02782">
    <property type="entry name" value="FGGY_C"/>
    <property type="match status" value="1"/>
</dbReference>
<dbReference type="Proteomes" id="UP001501337">
    <property type="component" value="Unassembled WGS sequence"/>
</dbReference>
<dbReference type="RefSeq" id="WP_344802871.1">
    <property type="nucleotide sequence ID" value="NZ_BAABBO010000001.1"/>
</dbReference>
<dbReference type="Gene3D" id="3.30.420.40">
    <property type="match status" value="2"/>
</dbReference>
<protein>
    <submittedName>
        <fullName evidence="6">FGGY-family carbohydrate kinase</fullName>
    </submittedName>
</protein>
<keyword evidence="2" id="KW-0808">Transferase</keyword>
<dbReference type="Pfam" id="PF00370">
    <property type="entry name" value="FGGY_N"/>
    <property type="match status" value="1"/>
</dbReference>
<dbReference type="InterPro" id="IPR018485">
    <property type="entry name" value="FGGY_C"/>
</dbReference>
<dbReference type="InterPro" id="IPR018484">
    <property type="entry name" value="FGGY_N"/>
</dbReference>
<dbReference type="GO" id="GO:0016301">
    <property type="term" value="F:kinase activity"/>
    <property type="evidence" value="ECO:0007669"/>
    <property type="project" value="UniProtKB-KW"/>
</dbReference>
<dbReference type="CDD" id="cd07779">
    <property type="entry name" value="ASKHA_NBD_FGGY_YgcE-like"/>
    <property type="match status" value="1"/>
</dbReference>
<dbReference type="EMBL" id="BAABBO010000001">
    <property type="protein sequence ID" value="GAA3948497.1"/>
    <property type="molecule type" value="Genomic_DNA"/>
</dbReference>
<reference evidence="7" key="1">
    <citation type="journal article" date="2019" name="Int. J. Syst. Evol. Microbiol.">
        <title>The Global Catalogue of Microorganisms (GCM) 10K type strain sequencing project: providing services to taxonomists for standard genome sequencing and annotation.</title>
        <authorList>
            <consortium name="The Broad Institute Genomics Platform"/>
            <consortium name="The Broad Institute Genome Sequencing Center for Infectious Disease"/>
            <person name="Wu L."/>
            <person name="Ma J."/>
        </authorList>
    </citation>
    <scope>NUCLEOTIDE SEQUENCE [LARGE SCALE GENOMIC DNA]</scope>
    <source>
        <strain evidence="7">JCM 17555</strain>
    </source>
</reference>
<dbReference type="InterPro" id="IPR050406">
    <property type="entry name" value="FGGY_Carb_Kinase"/>
</dbReference>
<dbReference type="InterPro" id="IPR000577">
    <property type="entry name" value="Carb_kinase_FGGY"/>
</dbReference>
<keyword evidence="3 6" id="KW-0418">Kinase</keyword>
<comment type="caution">
    <text evidence="6">The sequence shown here is derived from an EMBL/GenBank/DDBJ whole genome shotgun (WGS) entry which is preliminary data.</text>
</comment>
<dbReference type="PANTHER" id="PTHR43095:SF5">
    <property type="entry name" value="XYLULOSE KINASE"/>
    <property type="match status" value="1"/>
</dbReference>
<comment type="similarity">
    <text evidence="1">Belongs to the FGGY kinase family.</text>
</comment>
<dbReference type="PANTHER" id="PTHR43095">
    <property type="entry name" value="SUGAR KINASE"/>
    <property type="match status" value="1"/>
</dbReference>
<evidence type="ECO:0000259" key="4">
    <source>
        <dbReference type="Pfam" id="PF00370"/>
    </source>
</evidence>
<keyword evidence="7" id="KW-1185">Reference proteome</keyword>
<name>A0ABP7NL14_9GAMM</name>
<dbReference type="InterPro" id="IPR043129">
    <property type="entry name" value="ATPase_NBD"/>
</dbReference>
<sequence length="517" mass="57731">MTYVMAIDNGTQSVRAIVFDETGKVVASGKQEIDPYFSVQPGWAEQHVDVYWQALRSACQQVWQSGLVKPAQIEGLSVTTQRGTVVCMDAQGGALRPAIIWLDQRECSSTRTLPLQWRLLFRLAGVSHTIERFCKRAQANWIAEHEPDIWARTERFGLLSAWLNCQLTGEFRDSIASQVGYIPFDFKRRRWAGQRDWRWHAVPVRPEQLPTLVEPGELLGHLQTAQAKEMGLPAGLPVFAAASDKACEILGSGGYTPEIGCLSYGTTATINTCRDSYLEVERHMPPYPAAVPGRFATEVNIYRGFWMVSWFKKEFGSREVALADELDVAPESVLDKLISEIPAGSMGLILQPYWSPGARDPGPEAKGAIIGFGDVHTRAHIYRAILEGLAYGLREGREKIEKRSGTKLQYLRVSGGGSKSDIALQLTADIFDLPVERPHTAETSALGAAINTMVGLGIYPDHRSAMDSMTRVGKRFEPQREAVAIYERLYTEVYKRMYQQLQPLYKSIRDITGYPSL</sequence>
<evidence type="ECO:0000259" key="5">
    <source>
        <dbReference type="Pfam" id="PF02782"/>
    </source>
</evidence>
<evidence type="ECO:0000313" key="7">
    <source>
        <dbReference type="Proteomes" id="UP001501337"/>
    </source>
</evidence>
<accession>A0ABP7NL14</accession>
<dbReference type="SUPFAM" id="SSF53067">
    <property type="entry name" value="Actin-like ATPase domain"/>
    <property type="match status" value="2"/>
</dbReference>